<gene>
    <name evidence="1" type="ORF">M9Y10_011719</name>
</gene>
<evidence type="ECO:0000313" key="1">
    <source>
        <dbReference type="EMBL" id="KAK8864025.1"/>
    </source>
</evidence>
<name>A0ABR2IK02_9EUKA</name>
<reference evidence="1 2" key="1">
    <citation type="submission" date="2024-04" db="EMBL/GenBank/DDBJ databases">
        <title>Tritrichomonas musculus Genome.</title>
        <authorList>
            <person name="Alves-Ferreira E."/>
            <person name="Grigg M."/>
            <person name="Lorenzi H."/>
            <person name="Galac M."/>
        </authorList>
    </citation>
    <scope>NUCLEOTIDE SEQUENCE [LARGE SCALE GENOMIC DNA]</scope>
    <source>
        <strain evidence="1 2">EAF2021</strain>
    </source>
</reference>
<evidence type="ECO:0000313" key="2">
    <source>
        <dbReference type="Proteomes" id="UP001470230"/>
    </source>
</evidence>
<proteinExistence type="predicted"/>
<comment type="caution">
    <text evidence="1">The sequence shown here is derived from an EMBL/GenBank/DDBJ whole genome shotgun (WGS) entry which is preliminary data.</text>
</comment>
<organism evidence="1 2">
    <name type="scientific">Tritrichomonas musculus</name>
    <dbReference type="NCBI Taxonomy" id="1915356"/>
    <lineage>
        <taxon>Eukaryota</taxon>
        <taxon>Metamonada</taxon>
        <taxon>Parabasalia</taxon>
        <taxon>Tritrichomonadida</taxon>
        <taxon>Tritrichomonadidae</taxon>
        <taxon>Tritrichomonas</taxon>
    </lineage>
</organism>
<keyword evidence="2" id="KW-1185">Reference proteome</keyword>
<protein>
    <submittedName>
        <fullName evidence="1">Uncharacterized protein</fullName>
    </submittedName>
</protein>
<dbReference type="Proteomes" id="UP001470230">
    <property type="component" value="Unassembled WGS sequence"/>
</dbReference>
<sequence length="546" mass="62736">MKAKSKFVPISFTSNKILKLILNSSTNDTSKNFVDLFEKIKDENEKNAISLLVIGVGNVYCSGHALEYAVQKFNMSKGFALRYIPKKEIVNFWKYLPSFANSNKALTNYFHLFLPFLPKDFDVEILNKILTIKGENQIILSTYADSMQDSFVKFLKKSFINNFPTPSQIQHITRVLLQRKKVFIKLLQLIDEHKDNVEHRFVLEYSLIIALSEVSESLEMLNNYSTVIMLFLLGTVDFKSQLFDSLCFYVNRILVPLNPPSSLQEYEDYPFYLLRTLKNENVASMKKIIKQSIENIQSLTPISIYFLFSVKDEKLYRSLSAQLIQLEQPLPIVQKILQKGKELNDNNILNFINHVACALFVRTPLDHPSFKSIAELMQQISEINYPIQFFSKNVCMLCNENLKDLAIDLLNSDNKEKSSILIGLHKFIQSDLPISKIEQSLVEQMNNHPDLAIHAFIALCSSKSLAANEKSKTKLISLMKEIILQSFAEKNIQFEATLSAIPEIGDSAHNFQDLFEYLKNICGKDSDFNFIDDLTFQQSIQKVQFV</sequence>
<accession>A0ABR2IK02</accession>
<dbReference type="EMBL" id="JAPFFF010000017">
    <property type="protein sequence ID" value="KAK8864025.1"/>
    <property type="molecule type" value="Genomic_DNA"/>
</dbReference>